<dbReference type="GO" id="GO:0008745">
    <property type="term" value="F:N-acetylmuramoyl-L-alanine amidase activity"/>
    <property type="evidence" value="ECO:0007669"/>
    <property type="project" value="InterPro"/>
</dbReference>
<feature type="domain" description="MurNAc-LAA" evidence="2">
    <location>
        <begin position="145"/>
        <end position="266"/>
    </location>
</feature>
<dbReference type="CDD" id="cd02696">
    <property type="entry name" value="MurNAc-LAA"/>
    <property type="match status" value="1"/>
</dbReference>
<evidence type="ECO:0000313" key="4">
    <source>
        <dbReference type="Proteomes" id="UP000510682"/>
    </source>
</evidence>
<dbReference type="KEGG" id="mgor:H0P51_17500"/>
<dbReference type="Gene3D" id="3.40.630.40">
    <property type="entry name" value="Zn-dependent exopeptidases"/>
    <property type="match status" value="1"/>
</dbReference>
<dbReference type="InterPro" id="IPR050695">
    <property type="entry name" value="N-acetylmuramoyl_amidase_3"/>
</dbReference>
<gene>
    <name evidence="3" type="ORF">H0P51_17500</name>
</gene>
<dbReference type="GO" id="GO:0009253">
    <property type="term" value="P:peptidoglycan catabolic process"/>
    <property type="evidence" value="ECO:0007669"/>
    <property type="project" value="InterPro"/>
</dbReference>
<protein>
    <submittedName>
        <fullName evidence="3">N-acetylmuramoyl-L-alanine amidase</fullName>
    </submittedName>
</protein>
<accession>A0A7D6E262</accession>
<dbReference type="InterPro" id="IPR006311">
    <property type="entry name" value="TAT_signal"/>
</dbReference>
<evidence type="ECO:0000256" key="1">
    <source>
        <dbReference type="ARBA" id="ARBA00022801"/>
    </source>
</evidence>
<keyword evidence="1" id="KW-0378">Hydrolase</keyword>
<name>A0A7D6E262_9MYCO</name>
<keyword evidence="4" id="KW-1185">Reference proteome</keyword>
<proteinExistence type="predicted"/>
<dbReference type="PANTHER" id="PTHR30404">
    <property type="entry name" value="N-ACETYLMURAMOYL-L-ALANINE AMIDASE"/>
    <property type="match status" value="1"/>
</dbReference>
<evidence type="ECO:0000313" key="3">
    <source>
        <dbReference type="EMBL" id="QLL10304.1"/>
    </source>
</evidence>
<reference evidence="3" key="1">
    <citation type="submission" date="2020-07" db="EMBL/GenBank/DDBJ databases">
        <title>Description of Mycobacterium gordonae subsp. intergordonae subsp.nov. and Mycobacterium gordonae subsp. gordonae subsp. nov.</title>
        <authorList>
            <person name="Huang H."/>
        </authorList>
    </citation>
    <scope>NUCLEOTIDE SEQUENCE [LARGE SCALE GENOMIC DNA]</scope>
    <source>
        <strain evidence="3">24T</strain>
    </source>
</reference>
<dbReference type="Pfam" id="PF01520">
    <property type="entry name" value="Amidase_3"/>
    <property type="match status" value="1"/>
</dbReference>
<dbReference type="SUPFAM" id="SSF53187">
    <property type="entry name" value="Zn-dependent exopeptidases"/>
    <property type="match status" value="1"/>
</dbReference>
<dbReference type="EMBL" id="CP059165">
    <property type="protein sequence ID" value="QLL10304.1"/>
    <property type="molecule type" value="Genomic_DNA"/>
</dbReference>
<dbReference type="PANTHER" id="PTHR30404:SF0">
    <property type="entry name" value="N-ACETYLMURAMOYL-L-ALANINE AMIDASE AMIC"/>
    <property type="match status" value="1"/>
</dbReference>
<dbReference type="GO" id="GO:0030288">
    <property type="term" value="C:outer membrane-bounded periplasmic space"/>
    <property type="evidence" value="ECO:0007669"/>
    <property type="project" value="TreeGrafter"/>
</dbReference>
<dbReference type="NCBIfam" id="NF038140">
    <property type="entry name" value="amidase_Rv3717"/>
    <property type="match status" value="1"/>
</dbReference>
<dbReference type="SMART" id="SM00646">
    <property type="entry name" value="Ami_3"/>
    <property type="match status" value="1"/>
</dbReference>
<sequence length="274" mass="28275">MAVRQRSRTKNGEGRATRPGCYHRAVSRVSRRGVLKCVAAAPVVLAAALSAPHSKAAGIAGMTVVLDPGHNAIADASINQQVPNGRGGTKPCNTSGTAAGNGYPEHAFTWAVTNLVADNLRGMNVNVDLTRSDDNSVGPCIDDRAARANAAHPDAIVSIHADGGPPSGHGFHVNYSSPPLNDAQQGPTMQLANAMRSALIAEGFPPSNYIGSDGLYGRADLAGLNLAQYPAVLVELGNMKNAEDAATMESADGRARYATAVTKGIVAYLQARAG</sequence>
<reference evidence="3" key="2">
    <citation type="submission" date="2020-07" db="EMBL/GenBank/DDBJ databases">
        <authorList>
            <person name="Yu X."/>
        </authorList>
    </citation>
    <scope>NUCLEOTIDE SEQUENCE [LARGE SCALE GENOMIC DNA]</scope>
    <source>
        <strain evidence="3">24T</strain>
    </source>
</reference>
<dbReference type="Proteomes" id="UP000510682">
    <property type="component" value="Chromosome"/>
</dbReference>
<dbReference type="AlphaFoldDB" id="A0A7D6E262"/>
<dbReference type="PROSITE" id="PS51318">
    <property type="entry name" value="TAT"/>
    <property type="match status" value="1"/>
</dbReference>
<organism evidence="3 4">
    <name type="scientific">Mycobacterium vicinigordonae</name>
    <dbReference type="NCBI Taxonomy" id="1719132"/>
    <lineage>
        <taxon>Bacteria</taxon>
        <taxon>Bacillati</taxon>
        <taxon>Actinomycetota</taxon>
        <taxon>Actinomycetes</taxon>
        <taxon>Mycobacteriales</taxon>
        <taxon>Mycobacteriaceae</taxon>
        <taxon>Mycobacterium</taxon>
    </lineage>
</organism>
<dbReference type="InterPro" id="IPR002508">
    <property type="entry name" value="MurNAc-LAA_cat"/>
</dbReference>
<evidence type="ECO:0000259" key="2">
    <source>
        <dbReference type="SMART" id="SM00646"/>
    </source>
</evidence>